<dbReference type="AlphaFoldDB" id="J8HEF4"/>
<evidence type="ECO:0000313" key="2">
    <source>
        <dbReference type="Proteomes" id="UP000006960"/>
    </source>
</evidence>
<sequence length="52" mass="5891">MSCFVYPAICGSLTPVKARLVRANNQWGDEQNPLIKVSIYLNKRLIKKAQTL</sequence>
<comment type="caution">
    <text evidence="1">The sequence shown here is derived from an EMBL/GenBank/DDBJ whole genome shotgun (WGS) entry which is preliminary data.</text>
</comment>
<dbReference type="HOGENOM" id="CLU_3076414_0_0_9"/>
<name>J8HEF4_BACCE</name>
<accession>J8HEF4</accession>
<protein>
    <submittedName>
        <fullName evidence="1">Uncharacterized protein</fullName>
    </submittedName>
</protein>
<proteinExistence type="predicted"/>
<evidence type="ECO:0000313" key="1">
    <source>
        <dbReference type="EMBL" id="EJR26113.1"/>
    </source>
</evidence>
<dbReference type="EMBL" id="AHEU01000047">
    <property type="protein sequence ID" value="EJR26113.1"/>
    <property type="molecule type" value="Genomic_DNA"/>
</dbReference>
<reference evidence="1 2" key="1">
    <citation type="submission" date="2012-04" db="EMBL/GenBank/DDBJ databases">
        <title>The Genome Sequence of Bacillus cereus VD048.</title>
        <authorList>
            <consortium name="The Broad Institute Genome Sequencing Platform"/>
            <consortium name="The Broad Institute Genome Sequencing Center for Infectious Disease"/>
            <person name="Feldgarden M."/>
            <person name="Van der Auwera G.A."/>
            <person name="Mahillon J."/>
            <person name="Duprez V."/>
            <person name="Timmery S."/>
            <person name="Mattelet C."/>
            <person name="Dierick K."/>
            <person name="Sun M."/>
            <person name="Yu Z."/>
            <person name="Zhu L."/>
            <person name="Hu X."/>
            <person name="Shank E.B."/>
            <person name="Swiecicka I."/>
            <person name="Hansen B.M."/>
            <person name="Andrup L."/>
            <person name="Young S.K."/>
            <person name="Zeng Q."/>
            <person name="Gargeya S."/>
            <person name="Fitzgerald M."/>
            <person name="Haas B."/>
            <person name="Abouelleil A."/>
            <person name="Alvarado L."/>
            <person name="Arachchi H.M."/>
            <person name="Berlin A."/>
            <person name="Chapman S.B."/>
            <person name="Goldberg J."/>
            <person name="Griggs A."/>
            <person name="Gujja S."/>
            <person name="Hansen M."/>
            <person name="Howarth C."/>
            <person name="Imamovic A."/>
            <person name="Larimer J."/>
            <person name="McCowen C."/>
            <person name="Montmayeur A."/>
            <person name="Murphy C."/>
            <person name="Neiman D."/>
            <person name="Pearson M."/>
            <person name="Priest M."/>
            <person name="Roberts A."/>
            <person name="Saif S."/>
            <person name="Shea T."/>
            <person name="Sisk P."/>
            <person name="Sykes S."/>
            <person name="Wortman J."/>
            <person name="Nusbaum C."/>
            <person name="Birren B."/>
        </authorList>
    </citation>
    <scope>NUCLEOTIDE SEQUENCE [LARGE SCALE GENOMIC DNA]</scope>
    <source>
        <strain evidence="1 2">VD048</strain>
    </source>
</reference>
<organism evidence="1 2">
    <name type="scientific">Bacillus cereus VD048</name>
    <dbReference type="NCBI Taxonomy" id="1053226"/>
    <lineage>
        <taxon>Bacteria</taxon>
        <taxon>Bacillati</taxon>
        <taxon>Bacillota</taxon>
        <taxon>Bacilli</taxon>
        <taxon>Bacillales</taxon>
        <taxon>Bacillaceae</taxon>
        <taxon>Bacillus</taxon>
        <taxon>Bacillus cereus group</taxon>
    </lineage>
</organism>
<dbReference type="Proteomes" id="UP000006960">
    <property type="component" value="Unassembled WGS sequence"/>
</dbReference>
<gene>
    <name evidence="1" type="ORF">IIG_05435</name>
</gene>